<reference evidence="12" key="1">
    <citation type="submission" date="2025-08" db="UniProtKB">
        <authorList>
            <consortium name="Ensembl"/>
        </authorList>
    </citation>
    <scope>IDENTIFICATION</scope>
</reference>
<dbReference type="Pfam" id="PF13841">
    <property type="entry name" value="Defensin_beta_2"/>
    <property type="match status" value="1"/>
</dbReference>
<comment type="function">
    <text evidence="1 10">Has antibacterial activity.</text>
</comment>
<keyword evidence="5 10" id="KW-0929">Antimicrobial</keyword>
<evidence type="ECO:0000256" key="3">
    <source>
        <dbReference type="ARBA" id="ARBA00007371"/>
    </source>
</evidence>
<feature type="domain" description="Beta-defensin" evidence="11">
    <location>
        <begin position="23"/>
        <end position="53"/>
    </location>
</feature>
<dbReference type="GO" id="GO:0031640">
    <property type="term" value="P:killing of cells of another organism"/>
    <property type="evidence" value="ECO:0007669"/>
    <property type="project" value="Ensembl"/>
</dbReference>
<comment type="similarity">
    <text evidence="3 10">Belongs to the beta-defensin family.</text>
</comment>
<sequence length="94" mass="10604">MKLFLVLIILLFEVPTDGAGLRKCFNNITGYCRKKCKIGEIYEVGCLSGKLCCVNEEESKIYLKAHKPREPDGEVSDGKMDYVILPTITLFTIQ</sequence>
<evidence type="ECO:0000313" key="12">
    <source>
        <dbReference type="Ensembl" id="ENSPCOP00000030673.1"/>
    </source>
</evidence>
<keyword evidence="4 10" id="KW-0964">Secreted</keyword>
<evidence type="ECO:0000256" key="7">
    <source>
        <dbReference type="ARBA" id="ARBA00022940"/>
    </source>
</evidence>
<keyword evidence="13" id="KW-1185">Reference proteome</keyword>
<evidence type="ECO:0000256" key="4">
    <source>
        <dbReference type="ARBA" id="ARBA00022525"/>
    </source>
</evidence>
<keyword evidence="8 10" id="KW-0044">Antibiotic</keyword>
<name>A0A2K6GWQ9_PROCO</name>
<evidence type="ECO:0000256" key="10">
    <source>
        <dbReference type="RuleBase" id="RU231113"/>
    </source>
</evidence>
<gene>
    <name evidence="12" type="primary">DEFB128</name>
</gene>
<dbReference type="GO" id="GO:0005576">
    <property type="term" value="C:extracellular region"/>
    <property type="evidence" value="ECO:0007669"/>
    <property type="project" value="UniProtKB-SubCell"/>
</dbReference>
<evidence type="ECO:0000256" key="9">
    <source>
        <dbReference type="ARBA" id="ARBA00023157"/>
    </source>
</evidence>
<protein>
    <recommendedName>
        <fullName evidence="10">Beta-defensin</fullName>
    </recommendedName>
</protein>
<evidence type="ECO:0000256" key="2">
    <source>
        <dbReference type="ARBA" id="ARBA00004613"/>
    </source>
</evidence>
<reference evidence="12" key="2">
    <citation type="submission" date="2025-09" db="UniProtKB">
        <authorList>
            <consortium name="Ensembl"/>
        </authorList>
    </citation>
    <scope>IDENTIFICATION</scope>
</reference>
<dbReference type="GO" id="GO:0045087">
    <property type="term" value="P:innate immune response"/>
    <property type="evidence" value="ECO:0007669"/>
    <property type="project" value="InterPro"/>
</dbReference>
<dbReference type="OMA" id="ISEMGCL"/>
<feature type="signal peptide" evidence="10">
    <location>
        <begin position="1"/>
        <end position="18"/>
    </location>
</feature>
<feature type="chain" id="PRO_5014210775" description="Beta-defensin" evidence="10">
    <location>
        <begin position="19"/>
        <end position="94"/>
    </location>
</feature>
<evidence type="ECO:0000256" key="8">
    <source>
        <dbReference type="ARBA" id="ARBA00023022"/>
    </source>
</evidence>
<accession>A0A2K6GWQ9</accession>
<evidence type="ECO:0000256" key="1">
    <source>
        <dbReference type="ARBA" id="ARBA00002878"/>
    </source>
</evidence>
<dbReference type="Proteomes" id="UP000233160">
    <property type="component" value="Unassembled WGS sequence"/>
</dbReference>
<evidence type="ECO:0000313" key="13">
    <source>
        <dbReference type="Proteomes" id="UP000233160"/>
    </source>
</evidence>
<dbReference type="AlphaFoldDB" id="A0A2K6GWQ9"/>
<keyword evidence="6 10" id="KW-0732">Signal</keyword>
<dbReference type="GO" id="GO:0050830">
    <property type="term" value="P:defense response to Gram-positive bacterium"/>
    <property type="evidence" value="ECO:0007669"/>
    <property type="project" value="Ensembl"/>
</dbReference>
<dbReference type="PANTHER" id="PTHR15001">
    <property type="entry name" value="BETA-DEFENSIN 123-RELATED"/>
    <property type="match status" value="1"/>
</dbReference>
<organism evidence="12 13">
    <name type="scientific">Propithecus coquereli</name>
    <name type="common">Coquerel's sifaka</name>
    <name type="synonym">Propithecus verreauxi coquereli</name>
    <dbReference type="NCBI Taxonomy" id="379532"/>
    <lineage>
        <taxon>Eukaryota</taxon>
        <taxon>Metazoa</taxon>
        <taxon>Chordata</taxon>
        <taxon>Craniata</taxon>
        <taxon>Vertebrata</taxon>
        <taxon>Euteleostomi</taxon>
        <taxon>Mammalia</taxon>
        <taxon>Eutheria</taxon>
        <taxon>Euarchontoglires</taxon>
        <taxon>Primates</taxon>
        <taxon>Strepsirrhini</taxon>
        <taxon>Lemuriformes</taxon>
        <taxon>Indriidae</taxon>
        <taxon>Propithecus</taxon>
    </lineage>
</organism>
<dbReference type="PANTHER" id="PTHR15001:SF3">
    <property type="entry name" value="BETA-DEFENSIN 123"/>
    <property type="match status" value="1"/>
</dbReference>
<dbReference type="GO" id="GO:0050829">
    <property type="term" value="P:defense response to Gram-negative bacterium"/>
    <property type="evidence" value="ECO:0007669"/>
    <property type="project" value="Ensembl"/>
</dbReference>
<evidence type="ECO:0000256" key="6">
    <source>
        <dbReference type="ARBA" id="ARBA00022729"/>
    </source>
</evidence>
<dbReference type="STRING" id="379532.ENSPCOP00000030673"/>
<evidence type="ECO:0000256" key="5">
    <source>
        <dbReference type="ARBA" id="ARBA00022529"/>
    </source>
</evidence>
<dbReference type="GeneTree" id="ENSGT00530000064329"/>
<proteinExistence type="inferred from homology"/>
<dbReference type="InterPro" id="IPR025933">
    <property type="entry name" value="Beta_defensin_dom"/>
</dbReference>
<keyword evidence="9" id="KW-1015">Disulfide bond</keyword>
<dbReference type="Ensembl" id="ENSPCOT00000041622.1">
    <property type="protein sequence ID" value="ENSPCOP00000030673.1"/>
    <property type="gene ID" value="ENSPCOG00000028072.1"/>
</dbReference>
<keyword evidence="7 10" id="KW-0211">Defensin</keyword>
<dbReference type="InterPro" id="IPR050544">
    <property type="entry name" value="Beta-defensin"/>
</dbReference>
<comment type="subcellular location">
    <subcellularLocation>
        <location evidence="2 10">Secreted</location>
    </subcellularLocation>
</comment>
<evidence type="ECO:0000259" key="11">
    <source>
        <dbReference type="Pfam" id="PF13841"/>
    </source>
</evidence>